<comment type="similarity">
    <text evidence="2">Belongs to the methyl-accepting chemotaxis (MCP) protein family.</text>
</comment>
<name>A0A176YHG7_9BRAD</name>
<proteinExistence type="inferred from homology"/>
<accession>A0A176YHG7</accession>
<dbReference type="Gene3D" id="1.10.287.950">
    <property type="entry name" value="Methyl-accepting chemotaxis protein"/>
    <property type="match status" value="1"/>
</dbReference>
<evidence type="ECO:0000313" key="7">
    <source>
        <dbReference type="EMBL" id="OAF06082.1"/>
    </source>
</evidence>
<dbReference type="SMART" id="SM00283">
    <property type="entry name" value="MA"/>
    <property type="match status" value="1"/>
</dbReference>
<evidence type="ECO:0000313" key="8">
    <source>
        <dbReference type="Proteomes" id="UP000076959"/>
    </source>
</evidence>
<dbReference type="InterPro" id="IPR013587">
    <property type="entry name" value="Nitrate/nitrite_sensing"/>
</dbReference>
<sequence length="681" mass="71693">MFKNIRILHRIALAALLPLATLATLALYEISVKWSVRSEMADMQPAVDAVGKLSRFVHELQRERGLSLTFLSSKGAQLGAELLQQRGRTDAERAMALGALADLGHERSGRLASASQAATEGLGRLDSLREQIDHQAIAPAAAVGHLTGIVARVITVMSGISKLATDDDISRSIAAHANLVEAKERAGLERAAVAGAIAASRFEPQAYARAIGLAAAQESFFTSFRAVASSQAGELVNSELSGPAIDKFEGMRRVVEKGGLAGDFGGLDSKSWFDAATVRIDLMKKVEDGLVTQLAGLMAMKEAEATLSLVLVIGLTLLALLASSVAVAMMARSITVPIGQLSDTMTRLAGGEFDQQVDAMDRSDEIGAMARAVQFFKENLIRTVELSAREREAAAQRTDRATRIDELTERFNIDIAEVIETVISASSQLEATAARMNKSAGQTSDEAASVAGATEVASANMQTIAAATEELSNSVAEIGRRVTQSAQIAQKAAVESRRTNETVQGLSSAAQAVGDVLKLINEIARQTNLLALNAAIEAARAGQAGRGFAVVAGEVKGLAEQTAKATDDIRGQIAAIQTTSGESVTAIHDITATIEEINEIASSIAAAVVQQDAATREIARNVQEAARGTGEISGSIRGVKIASNESSTAASEVFDASEELTRQSENMRQFVETFIRGIKAA</sequence>
<dbReference type="Proteomes" id="UP000076959">
    <property type="component" value="Unassembled WGS sequence"/>
</dbReference>
<dbReference type="STRING" id="1505087.AYJ54_20570"/>
<feature type="transmembrane region" description="Helical" evidence="4">
    <location>
        <begin position="307"/>
        <end position="331"/>
    </location>
</feature>
<dbReference type="GO" id="GO:0007165">
    <property type="term" value="P:signal transduction"/>
    <property type="evidence" value="ECO:0007669"/>
    <property type="project" value="UniProtKB-KW"/>
</dbReference>
<keyword evidence="4" id="KW-1133">Transmembrane helix</keyword>
<evidence type="ECO:0000256" key="3">
    <source>
        <dbReference type="PROSITE-ProRule" id="PRU00284"/>
    </source>
</evidence>
<comment type="caution">
    <text evidence="7">The sequence shown here is derived from an EMBL/GenBank/DDBJ whole genome shotgun (WGS) entry which is preliminary data.</text>
</comment>
<dbReference type="Pfam" id="PF00015">
    <property type="entry name" value="MCPsignal"/>
    <property type="match status" value="1"/>
</dbReference>
<dbReference type="InterPro" id="IPR004089">
    <property type="entry name" value="MCPsignal_dom"/>
</dbReference>
<dbReference type="PROSITE" id="PS50885">
    <property type="entry name" value="HAMP"/>
    <property type="match status" value="1"/>
</dbReference>
<evidence type="ECO:0000259" key="6">
    <source>
        <dbReference type="PROSITE" id="PS50885"/>
    </source>
</evidence>
<reference evidence="7 8" key="1">
    <citation type="submission" date="2016-03" db="EMBL/GenBank/DDBJ databases">
        <title>Draft Genome Sequence of the Strain BR 10245 (Bradyrhizobium sp.) isolated from nodules of Centrolobium paraense.</title>
        <authorList>
            <person name="Simoes-Araujo J.L.Sr."/>
            <person name="Barauna A.C."/>
            <person name="Silva K."/>
            <person name="Zilli J.E."/>
        </authorList>
    </citation>
    <scope>NUCLEOTIDE SEQUENCE [LARGE SCALE GENOMIC DNA]</scope>
    <source>
        <strain evidence="7 8">BR 10245</strain>
    </source>
</reference>
<dbReference type="Pfam" id="PF00672">
    <property type="entry name" value="HAMP"/>
    <property type="match status" value="1"/>
</dbReference>
<dbReference type="SUPFAM" id="SSF58104">
    <property type="entry name" value="Methyl-accepting chemotaxis protein (MCP) signaling domain"/>
    <property type="match status" value="1"/>
</dbReference>
<dbReference type="SMART" id="SM00304">
    <property type="entry name" value="HAMP"/>
    <property type="match status" value="1"/>
</dbReference>
<evidence type="ECO:0000256" key="1">
    <source>
        <dbReference type="ARBA" id="ARBA00023224"/>
    </source>
</evidence>
<dbReference type="AlphaFoldDB" id="A0A176YHG7"/>
<evidence type="ECO:0000256" key="2">
    <source>
        <dbReference type="ARBA" id="ARBA00029447"/>
    </source>
</evidence>
<dbReference type="OrthoDB" id="3378718at2"/>
<dbReference type="Pfam" id="PF08376">
    <property type="entry name" value="NIT"/>
    <property type="match status" value="1"/>
</dbReference>
<dbReference type="Gene3D" id="6.10.340.10">
    <property type="match status" value="1"/>
</dbReference>
<dbReference type="EMBL" id="LUUB01000078">
    <property type="protein sequence ID" value="OAF06082.1"/>
    <property type="molecule type" value="Genomic_DNA"/>
</dbReference>
<dbReference type="PANTHER" id="PTHR32089:SF112">
    <property type="entry name" value="LYSOZYME-LIKE PROTEIN-RELATED"/>
    <property type="match status" value="1"/>
</dbReference>
<dbReference type="PROSITE" id="PS50111">
    <property type="entry name" value="CHEMOTAXIS_TRANSDUC_2"/>
    <property type="match status" value="1"/>
</dbReference>
<protein>
    <submittedName>
        <fullName evidence="7">Chemotaxis protein</fullName>
    </submittedName>
</protein>
<feature type="domain" description="HAMP" evidence="6">
    <location>
        <begin position="332"/>
        <end position="385"/>
    </location>
</feature>
<organism evidence="7 8">
    <name type="scientific">Bradyrhizobium centrolobii</name>
    <dbReference type="NCBI Taxonomy" id="1505087"/>
    <lineage>
        <taxon>Bacteria</taxon>
        <taxon>Pseudomonadati</taxon>
        <taxon>Pseudomonadota</taxon>
        <taxon>Alphaproteobacteria</taxon>
        <taxon>Hyphomicrobiales</taxon>
        <taxon>Nitrobacteraceae</taxon>
        <taxon>Bradyrhizobium</taxon>
    </lineage>
</organism>
<keyword evidence="4" id="KW-0812">Transmembrane</keyword>
<keyword evidence="8" id="KW-1185">Reference proteome</keyword>
<evidence type="ECO:0000259" key="5">
    <source>
        <dbReference type="PROSITE" id="PS50111"/>
    </source>
</evidence>
<keyword evidence="1 3" id="KW-0807">Transducer</keyword>
<keyword evidence="4" id="KW-0472">Membrane</keyword>
<dbReference type="GO" id="GO:0016020">
    <property type="term" value="C:membrane"/>
    <property type="evidence" value="ECO:0007669"/>
    <property type="project" value="InterPro"/>
</dbReference>
<dbReference type="RefSeq" id="WP_063703082.1">
    <property type="nucleotide sequence ID" value="NZ_LUUB01000078.1"/>
</dbReference>
<gene>
    <name evidence="7" type="ORF">AYJ54_20570</name>
</gene>
<dbReference type="CDD" id="cd06225">
    <property type="entry name" value="HAMP"/>
    <property type="match status" value="1"/>
</dbReference>
<dbReference type="InterPro" id="IPR003660">
    <property type="entry name" value="HAMP_dom"/>
</dbReference>
<dbReference type="PANTHER" id="PTHR32089">
    <property type="entry name" value="METHYL-ACCEPTING CHEMOTAXIS PROTEIN MCPB"/>
    <property type="match status" value="1"/>
</dbReference>
<evidence type="ECO:0000256" key="4">
    <source>
        <dbReference type="SAM" id="Phobius"/>
    </source>
</evidence>
<feature type="domain" description="Methyl-accepting transducer" evidence="5">
    <location>
        <begin position="425"/>
        <end position="661"/>
    </location>
</feature>